<sequence length="180" mass="19824">MRSILIVSILVFCFLNCKDTTKKISDKKTTGNEIVCSDSACEGIYEGPEFVNGSDVAHQFSNAMSAKVGDQLKDLFIKGAYSQVDFSKIRMSTKGMGSGQVVYQLFIPFVSVTKKCDAFTSFDHVGGWNHAPALSARKAQLGPALMPDDSLHISALKTTPEGLQEYWIQWRNKITQALCD</sequence>
<gene>
    <name evidence="1" type="ORF">FGM00_00455</name>
</gene>
<dbReference type="OrthoDB" id="1432196at2"/>
<dbReference type="AlphaFoldDB" id="A0A5B7SJD4"/>
<dbReference type="KEGG" id="asag:FGM00_00455"/>
<keyword evidence="2" id="KW-1185">Reference proteome</keyword>
<proteinExistence type="predicted"/>
<accession>A0A5B7SJD4</accession>
<organism evidence="1 2">
    <name type="scientific">Aggregatimonas sangjinii</name>
    <dbReference type="NCBI Taxonomy" id="2583587"/>
    <lineage>
        <taxon>Bacteria</taxon>
        <taxon>Pseudomonadati</taxon>
        <taxon>Bacteroidota</taxon>
        <taxon>Flavobacteriia</taxon>
        <taxon>Flavobacteriales</taxon>
        <taxon>Flavobacteriaceae</taxon>
        <taxon>Aggregatimonas</taxon>
    </lineage>
</organism>
<name>A0A5B7SJD4_9FLAO</name>
<dbReference type="EMBL" id="CP040710">
    <property type="protein sequence ID" value="QCW98665.1"/>
    <property type="molecule type" value="Genomic_DNA"/>
</dbReference>
<protein>
    <submittedName>
        <fullName evidence="1">Uncharacterized protein</fullName>
    </submittedName>
</protein>
<evidence type="ECO:0000313" key="1">
    <source>
        <dbReference type="EMBL" id="QCW98665.1"/>
    </source>
</evidence>
<reference evidence="1 2" key="1">
    <citation type="submission" date="2019-05" db="EMBL/GenBank/DDBJ databases">
        <title>Genome sequencing of F202Z8.</title>
        <authorList>
            <person name="Kwon Y.M."/>
        </authorList>
    </citation>
    <scope>NUCLEOTIDE SEQUENCE [LARGE SCALE GENOMIC DNA]</scope>
    <source>
        <strain evidence="1 2">F202Z8</strain>
    </source>
</reference>
<dbReference type="Proteomes" id="UP000310017">
    <property type="component" value="Chromosome"/>
</dbReference>
<dbReference type="RefSeq" id="WP_138851020.1">
    <property type="nucleotide sequence ID" value="NZ_CP040710.1"/>
</dbReference>
<evidence type="ECO:0000313" key="2">
    <source>
        <dbReference type="Proteomes" id="UP000310017"/>
    </source>
</evidence>